<keyword evidence="2" id="KW-0238">DNA-binding</keyword>
<dbReference type="PROSITE" id="PS01124">
    <property type="entry name" value="HTH_ARAC_FAMILY_2"/>
    <property type="match status" value="1"/>
</dbReference>
<dbReference type="GO" id="GO:0003700">
    <property type="term" value="F:DNA-binding transcription factor activity"/>
    <property type="evidence" value="ECO:0007669"/>
    <property type="project" value="InterPro"/>
</dbReference>
<dbReference type="PROSITE" id="PS00041">
    <property type="entry name" value="HTH_ARAC_FAMILY_1"/>
    <property type="match status" value="1"/>
</dbReference>
<reference evidence="5 6" key="1">
    <citation type="submission" date="2017-07" db="EMBL/GenBank/DDBJ databases">
        <title>Genome Sequence of Arenibacter algicola Strain SMS7 Isolated from a culture of the Diatom Skeletonema marinoi.</title>
        <authorList>
            <person name="Topel M."/>
            <person name="Pinder M.I.M."/>
            <person name="Johansson O.N."/>
            <person name="Kourtchenko O."/>
            <person name="Godhe A."/>
            <person name="Clarke A.K."/>
        </authorList>
    </citation>
    <scope>NUCLEOTIDE SEQUENCE [LARGE SCALE GENOMIC DNA]</scope>
    <source>
        <strain evidence="5 6">SMS7</strain>
    </source>
</reference>
<dbReference type="Gene3D" id="1.10.10.60">
    <property type="entry name" value="Homeodomain-like"/>
    <property type="match status" value="2"/>
</dbReference>
<dbReference type="GO" id="GO:0043565">
    <property type="term" value="F:sequence-specific DNA binding"/>
    <property type="evidence" value="ECO:0007669"/>
    <property type="project" value="InterPro"/>
</dbReference>
<evidence type="ECO:0000259" key="4">
    <source>
        <dbReference type="PROSITE" id="PS01124"/>
    </source>
</evidence>
<dbReference type="PRINTS" id="PR00032">
    <property type="entry name" value="HTHARAC"/>
</dbReference>
<dbReference type="PANTHER" id="PTHR43280:SF28">
    <property type="entry name" value="HTH-TYPE TRANSCRIPTIONAL ACTIVATOR RHAS"/>
    <property type="match status" value="1"/>
</dbReference>
<name>A0A221UV85_9FLAO</name>
<dbReference type="Gene3D" id="2.60.120.10">
    <property type="entry name" value="Jelly Rolls"/>
    <property type="match status" value="1"/>
</dbReference>
<dbReference type="Proteomes" id="UP000204551">
    <property type="component" value="Chromosome"/>
</dbReference>
<dbReference type="SUPFAM" id="SSF51215">
    <property type="entry name" value="Regulatory protein AraC"/>
    <property type="match status" value="1"/>
</dbReference>
<dbReference type="KEGG" id="aalg:AREALGSMS7_01696"/>
<dbReference type="InterPro" id="IPR018060">
    <property type="entry name" value="HTH_AraC"/>
</dbReference>
<accession>A0A221UV85</accession>
<feature type="domain" description="HTH araC/xylS-type" evidence="4">
    <location>
        <begin position="187"/>
        <end position="284"/>
    </location>
</feature>
<dbReference type="eggNOG" id="COG1917">
    <property type="taxonomic scope" value="Bacteria"/>
</dbReference>
<dbReference type="SMART" id="SM00342">
    <property type="entry name" value="HTH_ARAC"/>
    <property type="match status" value="1"/>
</dbReference>
<evidence type="ECO:0000313" key="5">
    <source>
        <dbReference type="EMBL" id="ASO05163.1"/>
    </source>
</evidence>
<dbReference type="SUPFAM" id="SSF46689">
    <property type="entry name" value="Homeodomain-like"/>
    <property type="match status" value="2"/>
</dbReference>
<dbReference type="AlphaFoldDB" id="A0A221UV85"/>
<keyword evidence="1" id="KW-0805">Transcription regulation</keyword>
<gene>
    <name evidence="5" type="ORF">AREALGSMS7_01696</name>
</gene>
<evidence type="ECO:0000256" key="2">
    <source>
        <dbReference type="ARBA" id="ARBA00023125"/>
    </source>
</evidence>
<evidence type="ECO:0000256" key="1">
    <source>
        <dbReference type="ARBA" id="ARBA00023015"/>
    </source>
</evidence>
<evidence type="ECO:0000313" key="6">
    <source>
        <dbReference type="Proteomes" id="UP000204551"/>
    </source>
</evidence>
<sequence>MKNFGNQERRVFNLKDYGIKRGLAFGHYRYKQVKPGLEKHQHIGALEICYCMKGQQHYKLGEQFYELNGNDIFIVPPNTMHSTGEFPEDKGELFWIQLLVDSSEGKLCNMPNNQSDFLLAALLDKSQHVFKGSFQLKFILEKLMLQLENFDSLLSKIMVDQLIVQLLLDTVILCNKPEQSPPLVKLNELDRFIHKHLHRMIYVDEMANLAGMSVGYFKFWFKSKTGMPPREYVNRLKIEQAKLDLLTSKRVTEVAFGLGFGSSQYFATTFKKFTGTTPKSYRSLQRD</sequence>
<dbReference type="InterPro" id="IPR014710">
    <property type="entry name" value="RmlC-like_jellyroll"/>
</dbReference>
<dbReference type="PANTHER" id="PTHR43280">
    <property type="entry name" value="ARAC-FAMILY TRANSCRIPTIONAL REGULATOR"/>
    <property type="match status" value="1"/>
</dbReference>
<dbReference type="EMBL" id="CP022515">
    <property type="protein sequence ID" value="ASO05163.1"/>
    <property type="molecule type" value="Genomic_DNA"/>
</dbReference>
<proteinExistence type="predicted"/>
<dbReference type="InterPro" id="IPR018062">
    <property type="entry name" value="HTH_AraC-typ_CS"/>
</dbReference>
<keyword evidence="3" id="KW-0804">Transcription</keyword>
<dbReference type="RefSeq" id="WP_093977981.1">
    <property type="nucleotide sequence ID" value="NZ_CP022515.1"/>
</dbReference>
<dbReference type="InterPro" id="IPR037923">
    <property type="entry name" value="HTH-like"/>
</dbReference>
<protein>
    <submittedName>
        <fullName evidence="5">HTH-type transcriptional activator Btr</fullName>
    </submittedName>
</protein>
<dbReference type="InterPro" id="IPR020449">
    <property type="entry name" value="Tscrpt_reg_AraC-type_HTH"/>
</dbReference>
<organism evidence="5 6">
    <name type="scientific">Arenibacter algicola</name>
    <dbReference type="NCBI Taxonomy" id="616991"/>
    <lineage>
        <taxon>Bacteria</taxon>
        <taxon>Pseudomonadati</taxon>
        <taxon>Bacteroidota</taxon>
        <taxon>Flavobacteriia</taxon>
        <taxon>Flavobacteriales</taxon>
        <taxon>Flavobacteriaceae</taxon>
        <taxon>Arenibacter</taxon>
    </lineage>
</organism>
<dbReference type="Pfam" id="PF02311">
    <property type="entry name" value="AraC_binding"/>
    <property type="match status" value="1"/>
</dbReference>
<dbReference type="InterPro" id="IPR009057">
    <property type="entry name" value="Homeodomain-like_sf"/>
</dbReference>
<dbReference type="InterPro" id="IPR003313">
    <property type="entry name" value="AraC-bd"/>
</dbReference>
<dbReference type="Pfam" id="PF12833">
    <property type="entry name" value="HTH_18"/>
    <property type="match status" value="1"/>
</dbReference>
<evidence type="ECO:0000256" key="3">
    <source>
        <dbReference type="ARBA" id="ARBA00023163"/>
    </source>
</evidence>
<dbReference type="STRING" id="616991.GCA_000733925_00112"/>
<dbReference type="eggNOG" id="COG2207">
    <property type="taxonomic scope" value="Bacteria"/>
</dbReference>